<comment type="caution">
    <text evidence="1">The sequence shown here is derived from an EMBL/GenBank/DDBJ whole genome shotgun (WGS) entry which is preliminary data.</text>
</comment>
<evidence type="ECO:0000313" key="1">
    <source>
        <dbReference type="EMBL" id="KXS97751.1"/>
    </source>
</evidence>
<organism evidence="1 2">
    <name type="scientific">Pseudocercospora eumusae</name>
    <dbReference type="NCBI Taxonomy" id="321146"/>
    <lineage>
        <taxon>Eukaryota</taxon>
        <taxon>Fungi</taxon>
        <taxon>Dikarya</taxon>
        <taxon>Ascomycota</taxon>
        <taxon>Pezizomycotina</taxon>
        <taxon>Dothideomycetes</taxon>
        <taxon>Dothideomycetidae</taxon>
        <taxon>Mycosphaerellales</taxon>
        <taxon>Mycosphaerellaceae</taxon>
        <taxon>Pseudocercospora</taxon>
    </lineage>
</organism>
<proteinExistence type="predicted"/>
<protein>
    <submittedName>
        <fullName evidence="1">Uncharacterized protein</fullName>
    </submittedName>
</protein>
<dbReference type="AlphaFoldDB" id="A0A139H5Q6"/>
<accession>A0A139H5Q6</accession>
<name>A0A139H5Q6_9PEZI</name>
<dbReference type="OrthoDB" id="3621149at2759"/>
<gene>
    <name evidence="1" type="ORF">AC578_3211</name>
</gene>
<keyword evidence="2" id="KW-1185">Reference proteome</keyword>
<dbReference type="Proteomes" id="UP000070133">
    <property type="component" value="Unassembled WGS sequence"/>
</dbReference>
<evidence type="ECO:0000313" key="2">
    <source>
        <dbReference type="Proteomes" id="UP000070133"/>
    </source>
</evidence>
<sequence length="144" mass="16432">MSAFSPPSTPQLLDSSEAYLSLSQTLYHFASAPSTSPSPRPKTHPTDMDNSLCLCFPCILHYLGGYIYPRDEHQYYPELQRRGFTRSEQKQIAEEWYWVAFERETAVKDYLRGYVTFRDGCWWRPAPSPPPSMPSTPSVAGSNT</sequence>
<dbReference type="EMBL" id="LFZN01000134">
    <property type="protein sequence ID" value="KXS97751.1"/>
    <property type="molecule type" value="Genomic_DNA"/>
</dbReference>
<reference evidence="1 2" key="1">
    <citation type="submission" date="2015-07" db="EMBL/GenBank/DDBJ databases">
        <title>Comparative genomics of the Sigatoka disease complex on banana suggests a link between parallel evolutionary changes in Pseudocercospora fijiensis and Pseudocercospora eumusae and increased virulence on the banana host.</title>
        <authorList>
            <person name="Chang T.-C."/>
            <person name="Salvucci A."/>
            <person name="Crous P.W."/>
            <person name="Stergiopoulos I."/>
        </authorList>
    </citation>
    <scope>NUCLEOTIDE SEQUENCE [LARGE SCALE GENOMIC DNA]</scope>
    <source>
        <strain evidence="1 2">CBS 114824</strain>
    </source>
</reference>